<feature type="transmembrane region" description="Helical" evidence="9">
    <location>
        <begin position="259"/>
        <end position="276"/>
    </location>
</feature>
<feature type="transmembrane region" description="Helical" evidence="9">
    <location>
        <begin position="371"/>
        <end position="398"/>
    </location>
</feature>
<dbReference type="GO" id="GO:0006886">
    <property type="term" value="P:intracellular protein transport"/>
    <property type="evidence" value="ECO:0007669"/>
    <property type="project" value="TreeGrafter"/>
</dbReference>
<keyword evidence="8 9" id="KW-0472">Membrane</keyword>
<evidence type="ECO:0000313" key="13">
    <source>
        <dbReference type="EnsemblMetazoa" id="CapteP179639"/>
    </source>
</evidence>
<comment type="similarity">
    <text evidence="2">Belongs to the wntless family.</text>
</comment>
<accession>R7UAY2</accession>
<evidence type="ECO:0000256" key="5">
    <source>
        <dbReference type="ARBA" id="ARBA00022692"/>
    </source>
</evidence>
<evidence type="ECO:0000256" key="1">
    <source>
        <dbReference type="ARBA" id="ARBA00004653"/>
    </source>
</evidence>
<dbReference type="GO" id="GO:0061355">
    <property type="term" value="P:Wnt protein secretion"/>
    <property type="evidence" value="ECO:0007669"/>
    <property type="project" value="TreeGrafter"/>
</dbReference>
<keyword evidence="3" id="KW-0217">Developmental protein</keyword>
<dbReference type="OMA" id="GQWKWDE"/>
<reference evidence="13" key="3">
    <citation type="submission" date="2015-06" db="UniProtKB">
        <authorList>
            <consortium name="EnsemblMetazoa"/>
        </authorList>
    </citation>
    <scope>IDENTIFICATION</scope>
</reference>
<dbReference type="InterPro" id="IPR009551">
    <property type="entry name" value="Wntless"/>
</dbReference>
<evidence type="ECO:0008006" key="15">
    <source>
        <dbReference type="Google" id="ProtNLM"/>
    </source>
</evidence>
<organism evidence="12">
    <name type="scientific">Capitella teleta</name>
    <name type="common">Polychaete worm</name>
    <dbReference type="NCBI Taxonomy" id="283909"/>
    <lineage>
        <taxon>Eukaryota</taxon>
        <taxon>Metazoa</taxon>
        <taxon>Spiralia</taxon>
        <taxon>Lophotrochozoa</taxon>
        <taxon>Annelida</taxon>
        <taxon>Polychaeta</taxon>
        <taxon>Sedentaria</taxon>
        <taxon>Scolecida</taxon>
        <taxon>Capitellidae</taxon>
        <taxon>Capitella</taxon>
    </lineage>
</organism>
<protein>
    <recommendedName>
        <fullName evidence="15">Protein wntless</fullName>
    </recommendedName>
</protein>
<keyword evidence="6 9" id="KW-1133">Transmembrane helix</keyword>
<dbReference type="PANTHER" id="PTHR13449:SF2">
    <property type="entry name" value="PROTEIN WNTLESS HOMOLOG"/>
    <property type="match status" value="1"/>
</dbReference>
<evidence type="ECO:0000256" key="3">
    <source>
        <dbReference type="ARBA" id="ARBA00022473"/>
    </source>
</evidence>
<keyword evidence="14" id="KW-1185">Reference proteome</keyword>
<evidence type="ECO:0000259" key="11">
    <source>
        <dbReference type="Pfam" id="PF21883"/>
    </source>
</evidence>
<dbReference type="Pfam" id="PF06664">
    <property type="entry name" value="WLS-like_TM"/>
    <property type="match status" value="1"/>
</dbReference>
<evidence type="ECO:0000259" key="10">
    <source>
        <dbReference type="Pfam" id="PF06664"/>
    </source>
</evidence>
<feature type="transmembrane region" description="Helical" evidence="9">
    <location>
        <begin position="296"/>
        <end position="314"/>
    </location>
</feature>
<evidence type="ECO:0000256" key="7">
    <source>
        <dbReference type="ARBA" id="ARBA00023034"/>
    </source>
</evidence>
<keyword evidence="4" id="KW-0879">Wnt signaling pathway</keyword>
<evidence type="ECO:0000313" key="12">
    <source>
        <dbReference type="EMBL" id="ELU00943.1"/>
    </source>
</evidence>
<name>R7UAY2_CAPTE</name>
<dbReference type="HOGENOM" id="CLU_022911_0_0_1"/>
<reference evidence="14" key="1">
    <citation type="submission" date="2012-12" db="EMBL/GenBank/DDBJ databases">
        <authorList>
            <person name="Hellsten U."/>
            <person name="Grimwood J."/>
            <person name="Chapman J.A."/>
            <person name="Shapiro H."/>
            <person name="Aerts A."/>
            <person name="Otillar R.P."/>
            <person name="Terry A.Y."/>
            <person name="Boore J.L."/>
            <person name="Simakov O."/>
            <person name="Marletaz F."/>
            <person name="Cho S.-J."/>
            <person name="Edsinger-Gonzales E."/>
            <person name="Havlak P."/>
            <person name="Kuo D.-H."/>
            <person name="Larsson T."/>
            <person name="Lv J."/>
            <person name="Arendt D."/>
            <person name="Savage R."/>
            <person name="Osoegawa K."/>
            <person name="de Jong P."/>
            <person name="Lindberg D.R."/>
            <person name="Seaver E.C."/>
            <person name="Weisblat D.A."/>
            <person name="Putnam N.H."/>
            <person name="Grigoriev I.V."/>
            <person name="Rokhsar D.S."/>
        </authorList>
    </citation>
    <scope>NUCLEOTIDE SEQUENCE</scope>
    <source>
        <strain evidence="14">I ESC-2004</strain>
    </source>
</reference>
<dbReference type="FunCoup" id="R7UAY2">
    <property type="interactions" value="552"/>
</dbReference>
<evidence type="ECO:0000256" key="4">
    <source>
        <dbReference type="ARBA" id="ARBA00022687"/>
    </source>
</evidence>
<evidence type="ECO:0000256" key="8">
    <source>
        <dbReference type="ARBA" id="ARBA00023136"/>
    </source>
</evidence>
<feature type="transmembrane region" description="Helical" evidence="9">
    <location>
        <begin position="418"/>
        <end position="447"/>
    </location>
</feature>
<feature type="domain" description="Wntless GOLD" evidence="11">
    <location>
        <begin position="48"/>
        <end position="220"/>
    </location>
</feature>
<keyword evidence="7" id="KW-0333">Golgi apparatus</keyword>
<dbReference type="AlphaFoldDB" id="R7UAY2"/>
<feature type="domain" description="Wntless-like transmembrane" evidence="10">
    <location>
        <begin position="221"/>
        <end position="491"/>
    </location>
</feature>
<dbReference type="Proteomes" id="UP000014760">
    <property type="component" value="Unassembled WGS sequence"/>
</dbReference>
<dbReference type="OrthoDB" id="5804250at2759"/>
<evidence type="ECO:0000256" key="9">
    <source>
        <dbReference type="SAM" id="Phobius"/>
    </source>
</evidence>
<feature type="transmembrane region" description="Helical" evidence="9">
    <location>
        <begin position="326"/>
        <end position="346"/>
    </location>
</feature>
<evidence type="ECO:0000256" key="6">
    <source>
        <dbReference type="ARBA" id="ARBA00022989"/>
    </source>
</evidence>
<dbReference type="PANTHER" id="PTHR13449">
    <property type="entry name" value="INTEGRAL MEMBRANE PROTEIN GPR177"/>
    <property type="match status" value="1"/>
</dbReference>
<dbReference type="STRING" id="283909.R7UAY2"/>
<gene>
    <name evidence="12" type="ORF">CAPTEDRAFT_179639</name>
</gene>
<proteinExistence type="inferred from homology"/>
<feature type="transmembrane region" description="Helical" evidence="9">
    <location>
        <begin position="14"/>
        <end position="36"/>
    </location>
</feature>
<keyword evidence="5 9" id="KW-0812">Transmembrane</keyword>
<feature type="transmembrane region" description="Helical" evidence="9">
    <location>
        <begin position="467"/>
        <end position="488"/>
    </location>
</feature>
<sequence length="505" mass="58190">MAGVVLETLSNRKLLGLVIGVLVLQVVAFLIGGLIAPAPNSATSLLATKCLGEITEPPLRDWLEPWGQNKCVSIQSIDEVFHDKELVFAVRFPLMRENVQLDMSRWFQNIMAIINVEKVYKNRDLAFPATLHMDARLGYKNKGDDHWTELVRSTETRPLKCEPPEIKDDGYNYHCEVLSLFELGSCHHDYYLVNIRLPMQGGLNSETGRIDDLTLVEIHQNGGFTRVWFALKTFVFPLLLMALAWNAHRVRKLDRQANLLEKSLLCLGCTLVLLDLPVEWLTLWMHMPFMLLFSDIRQGLFYSVLFSFWIIFTGEHLMDQLERNRLVLYWKHLSAVVFGCICLFVFDMCERGIQLQNPFYSVWATTVGMRLALAFIVMAGVAGCCYFLFLCYMVLKVFRNIGAKRESIPSMAKNRRKFYLGLIFRFKFLMFMTLLCAAMTVIAFIIVNVSEGYWKWGADNTVQYNSAMQTGVYAMWNLYVICLLILYAPSHKYKMLQEQSEATRE</sequence>
<dbReference type="GO" id="GO:0016055">
    <property type="term" value="P:Wnt signaling pathway"/>
    <property type="evidence" value="ECO:0007669"/>
    <property type="project" value="UniProtKB-KW"/>
</dbReference>
<dbReference type="EMBL" id="KB305537">
    <property type="protein sequence ID" value="ELU00943.1"/>
    <property type="molecule type" value="Genomic_DNA"/>
</dbReference>
<dbReference type="InterPro" id="IPR047843">
    <property type="entry name" value="WLS-like_TM"/>
</dbReference>
<dbReference type="GO" id="GO:0000139">
    <property type="term" value="C:Golgi membrane"/>
    <property type="evidence" value="ECO:0007669"/>
    <property type="project" value="UniProtKB-SubCell"/>
</dbReference>
<feature type="transmembrane region" description="Helical" evidence="9">
    <location>
        <begin position="227"/>
        <end position="247"/>
    </location>
</feature>
<reference evidence="12 14" key="2">
    <citation type="journal article" date="2013" name="Nature">
        <title>Insights into bilaterian evolution from three spiralian genomes.</title>
        <authorList>
            <person name="Simakov O."/>
            <person name="Marletaz F."/>
            <person name="Cho S.J."/>
            <person name="Edsinger-Gonzales E."/>
            <person name="Havlak P."/>
            <person name="Hellsten U."/>
            <person name="Kuo D.H."/>
            <person name="Larsson T."/>
            <person name="Lv J."/>
            <person name="Arendt D."/>
            <person name="Savage R."/>
            <person name="Osoegawa K."/>
            <person name="de Jong P."/>
            <person name="Grimwood J."/>
            <person name="Chapman J.A."/>
            <person name="Shapiro H."/>
            <person name="Aerts A."/>
            <person name="Otillar R.P."/>
            <person name="Terry A.Y."/>
            <person name="Boore J.L."/>
            <person name="Grigoriev I.V."/>
            <person name="Lindberg D.R."/>
            <person name="Seaver E.C."/>
            <person name="Weisblat D.A."/>
            <person name="Putnam N.H."/>
            <person name="Rokhsar D.S."/>
        </authorList>
    </citation>
    <scope>NUCLEOTIDE SEQUENCE</scope>
    <source>
        <strain evidence="12 14">I ESC-2004</strain>
    </source>
</reference>
<dbReference type="InterPro" id="IPR053936">
    <property type="entry name" value="WLS_GOLD"/>
</dbReference>
<evidence type="ECO:0000256" key="2">
    <source>
        <dbReference type="ARBA" id="ARBA00008148"/>
    </source>
</evidence>
<dbReference type="Pfam" id="PF21883">
    <property type="entry name" value="WLS_GOLD"/>
    <property type="match status" value="1"/>
</dbReference>
<comment type="subcellular location">
    <subcellularLocation>
        <location evidence="1">Golgi apparatus membrane</location>
        <topology evidence="1">Multi-pass membrane protein</topology>
    </subcellularLocation>
</comment>
<dbReference type="GO" id="GO:0017147">
    <property type="term" value="F:Wnt-protein binding"/>
    <property type="evidence" value="ECO:0007669"/>
    <property type="project" value="InterPro"/>
</dbReference>
<evidence type="ECO:0000313" key="14">
    <source>
        <dbReference type="Proteomes" id="UP000014760"/>
    </source>
</evidence>
<dbReference type="EMBL" id="AMQN01009489">
    <property type="status" value="NOT_ANNOTATED_CDS"/>
    <property type="molecule type" value="Genomic_DNA"/>
</dbReference>
<dbReference type="EnsemblMetazoa" id="CapteT179639">
    <property type="protein sequence ID" value="CapteP179639"/>
    <property type="gene ID" value="CapteG179639"/>
</dbReference>